<gene>
    <name evidence="4" type="ORF">AA347_00491</name>
</gene>
<dbReference type="PROSITE" id="PS00550">
    <property type="entry name" value="HEMERYTHRINS"/>
    <property type="match status" value="1"/>
</dbReference>
<reference evidence="4 5" key="1">
    <citation type="submission" date="2015-10" db="EMBL/GenBank/DDBJ databases">
        <authorList>
            <person name="Rovetto F.F."/>
            <person name="Cocolin L.L."/>
            <person name="Illeghems K.K."/>
            <person name="Van Nieuwerbuegh F.F."/>
            <person name="Houf K.K."/>
        </authorList>
    </citation>
    <scope>NUCLEOTIDE SEQUENCE [LARGE SCALE GENOMIC DNA]</scope>
    <source>
        <strain evidence="4 5">LMG 24486</strain>
    </source>
</reference>
<dbReference type="CDD" id="cd12107">
    <property type="entry name" value="Hemerythrin"/>
    <property type="match status" value="1"/>
</dbReference>
<name>A0A1C7WQE1_9BACT</name>
<sequence length="146" mass="17713">MLIDKNSLPLVDEEFMNNTHFEDVDLINKLYEHIKIFQKKSSDENFNFLKDSYKSWQKHTIEHFKTEEDEMQKRAFFAYPFHKSEHDRNLLEIENIWNSFENSKDIEALKNYIEYDLINWLINHIKSMDTITARFFKTGMSPCSMM</sequence>
<dbReference type="Proteomes" id="UP000092987">
    <property type="component" value="Unassembled WGS sequence"/>
</dbReference>
<keyword evidence="5" id="KW-1185">Reference proteome</keyword>
<comment type="caution">
    <text evidence="4">The sequence shown here is derived from an EMBL/GenBank/DDBJ whole genome shotgun (WGS) entry which is preliminary data.</text>
</comment>
<evidence type="ECO:0000313" key="5">
    <source>
        <dbReference type="Proteomes" id="UP000092987"/>
    </source>
</evidence>
<dbReference type="Gene3D" id="1.20.120.50">
    <property type="entry name" value="Hemerythrin-like"/>
    <property type="match status" value="1"/>
</dbReference>
<dbReference type="InterPro" id="IPR016131">
    <property type="entry name" value="Haemerythrin_Fe_BS"/>
</dbReference>
<evidence type="ECO:0000256" key="1">
    <source>
        <dbReference type="ARBA" id="ARBA00010587"/>
    </source>
</evidence>
<dbReference type="InterPro" id="IPR035938">
    <property type="entry name" value="Hemerythrin-like_sf"/>
</dbReference>
<keyword evidence="2" id="KW-0479">Metal-binding</keyword>
<dbReference type="InterPro" id="IPR012827">
    <property type="entry name" value="Hemerythrin_metal-bd"/>
</dbReference>
<evidence type="ECO:0000256" key="3">
    <source>
        <dbReference type="ARBA" id="ARBA00023004"/>
    </source>
</evidence>
<accession>A0A1C7WQE1</accession>
<evidence type="ECO:0000313" key="4">
    <source>
        <dbReference type="EMBL" id="OCL95045.1"/>
    </source>
</evidence>
<comment type="similarity">
    <text evidence="1">Belongs to the hemerythrin family.</text>
</comment>
<evidence type="ECO:0000256" key="2">
    <source>
        <dbReference type="ARBA" id="ARBA00022723"/>
    </source>
</evidence>
<keyword evidence="3" id="KW-0408">Iron</keyword>
<protein>
    <submittedName>
        <fullName evidence="4">Bacteriohemerythrin</fullName>
    </submittedName>
</protein>
<organism evidence="4 5">
    <name type="scientific">Aliarcobacter thereius LMG 24486</name>
    <dbReference type="NCBI Taxonomy" id="1032240"/>
    <lineage>
        <taxon>Bacteria</taxon>
        <taxon>Pseudomonadati</taxon>
        <taxon>Campylobacterota</taxon>
        <taxon>Epsilonproteobacteria</taxon>
        <taxon>Campylobacterales</taxon>
        <taxon>Arcobacteraceae</taxon>
        <taxon>Aliarcobacter</taxon>
    </lineage>
</organism>
<dbReference type="SUPFAM" id="SSF47188">
    <property type="entry name" value="Hemerythrin-like"/>
    <property type="match status" value="1"/>
</dbReference>
<dbReference type="EMBL" id="LLKQ01000001">
    <property type="protein sequence ID" value="OCL95045.1"/>
    <property type="molecule type" value="Genomic_DNA"/>
</dbReference>
<proteinExistence type="inferred from homology"/>
<dbReference type="RefSeq" id="WP_066390030.1">
    <property type="nucleotide sequence ID" value="NZ_CP035926.1"/>
</dbReference>